<sequence>MIIQKELYDRCCPAYQRIIDELEEKLIAINAPEEDIPIIKQCFSIIMEVSQSYLLPKEYWRYCLDYLIRMQSRLTEDDLDFLCSSTAKRALFHLHFEERWDNGFEASVLFVVHTYLF</sequence>
<accession>A0A914Q2Q3</accession>
<evidence type="ECO:0000313" key="2">
    <source>
        <dbReference type="WBParaSite" id="PDA_v2.g23154.t1"/>
    </source>
</evidence>
<keyword evidence="1" id="KW-1185">Reference proteome</keyword>
<proteinExistence type="predicted"/>
<organism evidence="1 2">
    <name type="scientific">Panagrolaimus davidi</name>
    <dbReference type="NCBI Taxonomy" id="227884"/>
    <lineage>
        <taxon>Eukaryota</taxon>
        <taxon>Metazoa</taxon>
        <taxon>Ecdysozoa</taxon>
        <taxon>Nematoda</taxon>
        <taxon>Chromadorea</taxon>
        <taxon>Rhabditida</taxon>
        <taxon>Tylenchina</taxon>
        <taxon>Panagrolaimomorpha</taxon>
        <taxon>Panagrolaimoidea</taxon>
        <taxon>Panagrolaimidae</taxon>
        <taxon>Panagrolaimus</taxon>
    </lineage>
</organism>
<reference evidence="2" key="1">
    <citation type="submission" date="2022-11" db="UniProtKB">
        <authorList>
            <consortium name="WormBaseParasite"/>
        </authorList>
    </citation>
    <scope>IDENTIFICATION</scope>
</reference>
<evidence type="ECO:0000313" key="1">
    <source>
        <dbReference type="Proteomes" id="UP000887578"/>
    </source>
</evidence>
<protein>
    <submittedName>
        <fullName evidence="2">Uncharacterized protein</fullName>
    </submittedName>
</protein>
<name>A0A914Q2Q3_9BILA</name>
<dbReference type="Proteomes" id="UP000887578">
    <property type="component" value="Unplaced"/>
</dbReference>
<dbReference type="WBParaSite" id="PDA_v2.g23154.t1">
    <property type="protein sequence ID" value="PDA_v2.g23154.t1"/>
    <property type="gene ID" value="PDA_v2.g23154"/>
</dbReference>
<dbReference type="AlphaFoldDB" id="A0A914Q2Q3"/>